<evidence type="ECO:0000313" key="3">
    <source>
        <dbReference type="Proteomes" id="UP000187406"/>
    </source>
</evidence>
<proteinExistence type="predicted"/>
<dbReference type="EMBL" id="BDDD01000005">
    <property type="protein sequence ID" value="GAV56725.1"/>
    <property type="molecule type" value="Genomic_DNA"/>
</dbReference>
<sequence>LFVLKATIYKDLLDHIHDTKSPNEAWDMLSTLFLKKNGARLQMLENEIGSIVQGNLSISNYFMKVKMICQEMAQLDKEAKISDARQRRIIIRGLKQEYKGF</sequence>
<protein>
    <submittedName>
        <fullName evidence="2">UBN2 domain-containing protein</fullName>
    </submittedName>
</protein>
<dbReference type="AlphaFoldDB" id="A0A1Q3AM70"/>
<dbReference type="Pfam" id="PF03732">
    <property type="entry name" value="Retrotrans_gag"/>
    <property type="match status" value="1"/>
</dbReference>
<reference evidence="3" key="1">
    <citation type="submission" date="2016-04" db="EMBL/GenBank/DDBJ databases">
        <title>Cephalotus genome sequencing.</title>
        <authorList>
            <person name="Fukushima K."/>
            <person name="Hasebe M."/>
            <person name="Fang X."/>
        </authorList>
    </citation>
    <scope>NUCLEOTIDE SEQUENCE [LARGE SCALE GENOMIC DNA]</scope>
    <source>
        <strain evidence="3">cv. St1</strain>
    </source>
</reference>
<dbReference type="PANTHER" id="PTHR47481">
    <property type="match status" value="1"/>
</dbReference>
<dbReference type="Proteomes" id="UP000187406">
    <property type="component" value="Unassembled WGS sequence"/>
</dbReference>
<dbReference type="OrthoDB" id="1300516at2759"/>
<evidence type="ECO:0000259" key="1">
    <source>
        <dbReference type="Pfam" id="PF03732"/>
    </source>
</evidence>
<feature type="domain" description="Retrotransposon gag" evidence="1">
    <location>
        <begin position="19"/>
        <end position="95"/>
    </location>
</feature>
<accession>A0A1Q3AM70</accession>
<keyword evidence="3" id="KW-1185">Reference proteome</keyword>
<dbReference type="PANTHER" id="PTHR47481:SF36">
    <property type="entry name" value="CCHC-TYPE DOMAIN-CONTAINING PROTEIN"/>
    <property type="match status" value="1"/>
</dbReference>
<dbReference type="InterPro" id="IPR005162">
    <property type="entry name" value="Retrotrans_gag_dom"/>
</dbReference>
<evidence type="ECO:0000313" key="2">
    <source>
        <dbReference type="EMBL" id="GAV56725.1"/>
    </source>
</evidence>
<name>A0A1Q3AM70_CEPFO</name>
<gene>
    <name evidence="2" type="ORF">CFOL_v3_00267</name>
</gene>
<organism evidence="2 3">
    <name type="scientific">Cephalotus follicularis</name>
    <name type="common">Albany pitcher plant</name>
    <dbReference type="NCBI Taxonomy" id="3775"/>
    <lineage>
        <taxon>Eukaryota</taxon>
        <taxon>Viridiplantae</taxon>
        <taxon>Streptophyta</taxon>
        <taxon>Embryophyta</taxon>
        <taxon>Tracheophyta</taxon>
        <taxon>Spermatophyta</taxon>
        <taxon>Magnoliopsida</taxon>
        <taxon>eudicotyledons</taxon>
        <taxon>Gunneridae</taxon>
        <taxon>Pentapetalae</taxon>
        <taxon>rosids</taxon>
        <taxon>fabids</taxon>
        <taxon>Oxalidales</taxon>
        <taxon>Cephalotaceae</taxon>
        <taxon>Cephalotus</taxon>
    </lineage>
</organism>
<feature type="non-terminal residue" evidence="2">
    <location>
        <position position="1"/>
    </location>
</feature>
<comment type="caution">
    <text evidence="2">The sequence shown here is derived from an EMBL/GenBank/DDBJ whole genome shotgun (WGS) entry which is preliminary data.</text>
</comment>
<dbReference type="InParanoid" id="A0A1Q3AM70"/>
<feature type="non-terminal residue" evidence="2">
    <location>
        <position position="101"/>
    </location>
</feature>